<evidence type="ECO:0000313" key="6">
    <source>
        <dbReference type="Proteomes" id="UP000663831"/>
    </source>
</evidence>
<protein>
    <recommendedName>
        <fullName evidence="4">PNPLA domain-containing protein</fullName>
    </recommendedName>
</protein>
<evidence type="ECO:0000259" key="4">
    <source>
        <dbReference type="PROSITE" id="PS51635"/>
    </source>
</evidence>
<dbReference type="PRINTS" id="PR00381">
    <property type="entry name" value="KINESINLIGHT"/>
</dbReference>
<dbReference type="Gene3D" id="3.40.1090.10">
    <property type="entry name" value="Cytosolic phospholipase A2 catalytic domain"/>
    <property type="match status" value="1"/>
</dbReference>
<dbReference type="SUPFAM" id="SSF52540">
    <property type="entry name" value="P-loop containing nucleoside triphosphate hydrolases"/>
    <property type="match status" value="1"/>
</dbReference>
<dbReference type="InterPro" id="IPR019734">
    <property type="entry name" value="TPR_rpt"/>
</dbReference>
<feature type="domain" description="PNPLA" evidence="4">
    <location>
        <begin position="16"/>
        <end position="214"/>
    </location>
</feature>
<dbReference type="InterPro" id="IPR002641">
    <property type="entry name" value="PNPLA_dom"/>
</dbReference>
<dbReference type="SUPFAM" id="SSF48452">
    <property type="entry name" value="TPR-like"/>
    <property type="match status" value="2"/>
</dbReference>
<dbReference type="GO" id="GO:0046486">
    <property type="term" value="P:glycerolipid metabolic process"/>
    <property type="evidence" value="ECO:0007669"/>
    <property type="project" value="UniProtKB-ARBA"/>
</dbReference>
<dbReference type="NCBIfam" id="NF040586">
    <property type="entry name" value="FxSxx_TPR"/>
    <property type="match status" value="1"/>
</dbReference>
<dbReference type="InterPro" id="IPR027417">
    <property type="entry name" value="P-loop_NTPase"/>
</dbReference>
<dbReference type="SMART" id="SM00028">
    <property type="entry name" value="TPR"/>
    <property type="match status" value="7"/>
</dbReference>
<reference evidence="5" key="1">
    <citation type="submission" date="2021-01" db="EMBL/GenBank/DDBJ databases">
        <authorList>
            <person name="Kaushik A."/>
        </authorList>
    </citation>
    <scope>NUCLEOTIDE SEQUENCE</scope>
    <source>
        <strain evidence="5">AG3-1AP</strain>
    </source>
</reference>
<evidence type="ECO:0000256" key="2">
    <source>
        <dbReference type="PROSITE-ProRule" id="PRU01161"/>
    </source>
</evidence>
<dbReference type="Proteomes" id="UP000663831">
    <property type="component" value="Unassembled WGS sequence"/>
</dbReference>
<dbReference type="InterPro" id="IPR053137">
    <property type="entry name" value="NLR-like"/>
</dbReference>
<dbReference type="SUPFAM" id="SSF52151">
    <property type="entry name" value="FabD/lysophospholipase-like"/>
    <property type="match status" value="1"/>
</dbReference>
<sequence>MQSNQETPKGLNILCIDKDGGGVRGLSSLIILQEIMNHVAKANTGTKVHPYEYFDFIAGTGTGGISACMLGRLRMPIAKAVSEYAKLVQEVFKDKKFSGPSMYKGTKLQSALKTMVREATGDEGEMMNERRENDGSKTVIFAMARHNLNAGLPVLFRSYTVSTNPGPDCTIWEACYATMAHPDLFKSINILESSVPQSFVGGELGCSNPIAHVLSEVNRIYPDHQVASIISIGAGHARTIQVLKPSRWSRTRDMVVTKEMATDSERAAEEMVARFEGTSGMYFRFNVDQGMQNMQNGSWERLGEAMQHTKAYLQKGETTQKLEAAVRASIERRGVISTPHAAGKMSHDVDISIRLTGFKRCPAPTPFYTGREVENTQIIARITSENDKLRVCVVYGLGGSGKTQLVLSVIERTWDNWDHIIYLDASSTEAVEKGFEEFASAKNVGEGHKGVIEWLESCGERWLVVFDNADTPSTNIRQYIPARGRSGSVLITTRLPDLASLADGPDSVCRLSGMRQTDGVTLLVKIASSGNQYLSDNDTKAAEELVQDFGCLALAIVHAGAYIAHSRGMTIAEYRSLFLTQRQRMLEEYNELPVTAKHDGRGDTVYTTWRMCYDQLKPESRELLGLIAYLHYDGLSVDIFKRAAQQMHSKTYPLPLTDLESQAQNHIKQYLSTFLDSDGSWDTVKFARVMADLTSYSLIDYDRMNVVYRVHVLVHDWAKTAVSPTSRLATECAATLLSLSIDGNEDTESLAYKRQLGLHVTSMLMHNSNLGVNHLEYFKDVFLSTGQWSQAAKLIKQLLEVFQRELWDDNPKTWEAVHCLALTYINLGRYDEAEQLHIQELNACKRLLGEEHPKTLTSMNNLAMTYSRLGRHSKAEQLHTQVLNARKRLLGEEHPDTLTSMNNLAATYSDLGRHREAEQLEVQVLNARKRLLGEEHPDTLSSMNNLASTYSDLGRYSEAEQLHIQELNACKRLLGEEHPDTLTSMNNLAMTYSDLGRHSEAEQLHTQVLNAYKQLLGEEHPSTLTSMNNLALTYSRLGRHSEAEQLHIQVLNARKRLLGEEHPDTLTSMNNLAMTYSDLNRWDDAGELYHKARNIAERTLGSQHPHTQGFRENLTRMQNKRQ</sequence>
<dbReference type="PANTHER" id="PTHR46082:SF11">
    <property type="entry name" value="AAA+ ATPASE DOMAIN-CONTAINING PROTEIN-RELATED"/>
    <property type="match status" value="1"/>
</dbReference>
<feature type="short sequence motif" description="GXGXXG" evidence="2">
    <location>
        <begin position="20"/>
        <end position="25"/>
    </location>
</feature>
<accession>A0A8H3D0E2</accession>
<evidence type="ECO:0000256" key="3">
    <source>
        <dbReference type="SAM" id="MobiDB-lite"/>
    </source>
</evidence>
<dbReference type="Gene3D" id="3.40.50.300">
    <property type="entry name" value="P-loop containing nucleotide triphosphate hydrolases"/>
    <property type="match status" value="1"/>
</dbReference>
<dbReference type="InterPro" id="IPR002182">
    <property type="entry name" value="NB-ARC"/>
</dbReference>
<keyword evidence="1" id="KW-0443">Lipid metabolism</keyword>
<dbReference type="AlphaFoldDB" id="A0A8H3D0E2"/>
<name>A0A8H3D0E2_9AGAM</name>
<gene>
    <name evidence="5" type="ORF">RDB_LOCUS127790</name>
</gene>
<feature type="region of interest" description="Disordered" evidence="3">
    <location>
        <begin position="1099"/>
        <end position="1122"/>
    </location>
</feature>
<comment type="caution">
    <text evidence="5">The sequence shown here is derived from an EMBL/GenBank/DDBJ whole genome shotgun (WGS) entry which is preliminary data.</text>
</comment>
<dbReference type="EMBL" id="CAJMWV010005106">
    <property type="protein sequence ID" value="CAE6508192.1"/>
    <property type="molecule type" value="Genomic_DNA"/>
</dbReference>
<organism evidence="5 6">
    <name type="scientific">Rhizoctonia solani</name>
    <dbReference type="NCBI Taxonomy" id="456999"/>
    <lineage>
        <taxon>Eukaryota</taxon>
        <taxon>Fungi</taxon>
        <taxon>Dikarya</taxon>
        <taxon>Basidiomycota</taxon>
        <taxon>Agaricomycotina</taxon>
        <taxon>Agaricomycetes</taxon>
        <taxon>Cantharellales</taxon>
        <taxon>Ceratobasidiaceae</taxon>
        <taxon>Rhizoctonia</taxon>
    </lineage>
</organism>
<dbReference type="Pfam" id="PF00931">
    <property type="entry name" value="NB-ARC"/>
    <property type="match status" value="1"/>
</dbReference>
<evidence type="ECO:0000313" key="5">
    <source>
        <dbReference type="EMBL" id="CAE6508192.1"/>
    </source>
</evidence>
<comment type="caution">
    <text evidence="2">Lacks conserved residue(s) required for the propagation of feature annotation.</text>
</comment>
<dbReference type="InterPro" id="IPR016035">
    <property type="entry name" value="Acyl_Trfase/lysoPLipase"/>
</dbReference>
<proteinExistence type="predicted"/>
<dbReference type="InterPro" id="IPR011990">
    <property type="entry name" value="TPR-like_helical_dom_sf"/>
</dbReference>
<dbReference type="PROSITE" id="PS51635">
    <property type="entry name" value="PNPLA"/>
    <property type="match status" value="1"/>
</dbReference>
<dbReference type="Pfam" id="PF01734">
    <property type="entry name" value="Patatin"/>
    <property type="match status" value="1"/>
</dbReference>
<dbReference type="GO" id="GO:0043531">
    <property type="term" value="F:ADP binding"/>
    <property type="evidence" value="ECO:0007669"/>
    <property type="project" value="InterPro"/>
</dbReference>
<dbReference type="Gene3D" id="1.25.40.10">
    <property type="entry name" value="Tetratricopeptide repeat domain"/>
    <property type="match status" value="2"/>
</dbReference>
<dbReference type="Pfam" id="PF13424">
    <property type="entry name" value="TPR_12"/>
    <property type="match status" value="3"/>
</dbReference>
<dbReference type="PANTHER" id="PTHR46082">
    <property type="entry name" value="ATP/GTP-BINDING PROTEIN-RELATED"/>
    <property type="match status" value="1"/>
</dbReference>
<evidence type="ECO:0000256" key="1">
    <source>
        <dbReference type="ARBA" id="ARBA00023098"/>
    </source>
</evidence>